<evidence type="ECO:0008006" key="3">
    <source>
        <dbReference type="Google" id="ProtNLM"/>
    </source>
</evidence>
<name>A0A4P6GB70_9PSED</name>
<evidence type="ECO:0000313" key="2">
    <source>
        <dbReference type="Proteomes" id="UP000291121"/>
    </source>
</evidence>
<dbReference type="RefSeq" id="WP_208668952.1">
    <property type="nucleotide sequence ID" value="NZ_CP024767.1"/>
</dbReference>
<evidence type="ECO:0000313" key="1">
    <source>
        <dbReference type="EMBL" id="QAY86942.1"/>
    </source>
</evidence>
<organism evidence="1 2">
    <name type="scientific">Pseudomonas arsenicoxydans</name>
    <dbReference type="NCBI Taxonomy" id="702115"/>
    <lineage>
        <taxon>Bacteria</taxon>
        <taxon>Pseudomonadati</taxon>
        <taxon>Pseudomonadota</taxon>
        <taxon>Gammaproteobacteria</taxon>
        <taxon>Pseudomonadales</taxon>
        <taxon>Pseudomonadaceae</taxon>
        <taxon>Pseudomonas</taxon>
    </lineage>
</organism>
<dbReference type="Proteomes" id="UP000291121">
    <property type="component" value="Chromosome"/>
</dbReference>
<gene>
    <name evidence="1" type="ORF">CUN61_24665</name>
</gene>
<dbReference type="AlphaFoldDB" id="A0A4P6GB70"/>
<keyword evidence="2" id="KW-1185">Reference proteome</keyword>
<proteinExistence type="predicted"/>
<dbReference type="EMBL" id="CP024767">
    <property type="protein sequence ID" value="QAY86942.1"/>
    <property type="molecule type" value="Genomic_DNA"/>
</dbReference>
<accession>A0A4P6GB70</accession>
<sequence>MRLPDQGIGAALVNSANLGRPPASVRFIKLADLSLPMRLVIVYKGDNNSPLLLKFVEALNTAREKIAMGDASKASLTS</sequence>
<reference evidence="1 2" key="1">
    <citation type="submission" date="2017-11" db="EMBL/GenBank/DDBJ databases">
        <title>Genome sequence of Pseudomonas arsenicoxydans ACM1.</title>
        <authorList>
            <person name="Nascimento F.X."/>
        </authorList>
    </citation>
    <scope>NUCLEOTIDE SEQUENCE [LARGE SCALE GENOMIC DNA]</scope>
    <source>
        <strain evidence="1 2">ACM1</strain>
    </source>
</reference>
<protein>
    <recommendedName>
        <fullName evidence="3">LysR substrate-binding domain-containing protein</fullName>
    </recommendedName>
</protein>